<keyword evidence="9" id="KW-1185">Reference proteome</keyword>
<dbReference type="CDD" id="cd04179">
    <property type="entry name" value="DPM_DPG-synthase_like"/>
    <property type="match status" value="1"/>
</dbReference>
<reference evidence="8 9" key="1">
    <citation type="journal article" date="2015" name="Genome Announc.">
        <title>Expanding the biotechnology potential of lactobacilli through comparative genomics of 213 strains and associated genera.</title>
        <authorList>
            <person name="Sun Z."/>
            <person name="Harris H.M."/>
            <person name="McCann A."/>
            <person name="Guo C."/>
            <person name="Argimon S."/>
            <person name="Zhang W."/>
            <person name="Yang X."/>
            <person name="Jeffery I.B."/>
            <person name="Cooney J.C."/>
            <person name="Kagawa T.F."/>
            <person name="Liu W."/>
            <person name="Song Y."/>
            <person name="Salvetti E."/>
            <person name="Wrobel A."/>
            <person name="Rasinkangas P."/>
            <person name="Parkhill J."/>
            <person name="Rea M.C."/>
            <person name="O'Sullivan O."/>
            <person name="Ritari J."/>
            <person name="Douillard F.P."/>
            <person name="Paul Ross R."/>
            <person name="Yang R."/>
            <person name="Briner A.E."/>
            <person name="Felis G.E."/>
            <person name="de Vos W.M."/>
            <person name="Barrangou R."/>
            <person name="Klaenhammer T.R."/>
            <person name="Caufield P.W."/>
            <person name="Cui Y."/>
            <person name="Zhang H."/>
            <person name="O'Toole P.W."/>
        </authorList>
    </citation>
    <scope>NUCLEOTIDE SEQUENCE [LARGE SCALE GENOMIC DNA]</scope>
    <source>
        <strain evidence="8 9">DSM 20505</strain>
    </source>
</reference>
<gene>
    <name evidence="8" type="ORF">FC18_GL000628</name>
</gene>
<feature type="transmembrane region" description="Helical" evidence="5">
    <location>
        <begin position="258"/>
        <end position="281"/>
    </location>
</feature>
<keyword evidence="4 5" id="KW-0472">Membrane</keyword>
<proteinExistence type="predicted"/>
<dbReference type="EMBL" id="AYYO01000009">
    <property type="protein sequence ID" value="KRM56100.1"/>
    <property type="molecule type" value="Genomic_DNA"/>
</dbReference>
<evidence type="ECO:0000259" key="6">
    <source>
        <dbReference type="Pfam" id="PF00535"/>
    </source>
</evidence>
<evidence type="ECO:0000256" key="1">
    <source>
        <dbReference type="ARBA" id="ARBA00004141"/>
    </source>
</evidence>
<dbReference type="Pfam" id="PF00535">
    <property type="entry name" value="Glycos_transf_2"/>
    <property type="match status" value="1"/>
</dbReference>
<dbReference type="STRING" id="1291052.FC18_GL000628"/>
<accession>A0A0R1ZSC5</accession>
<dbReference type="InterPro" id="IPR007267">
    <property type="entry name" value="GtrA_DPMS_TM"/>
</dbReference>
<evidence type="ECO:0000256" key="3">
    <source>
        <dbReference type="ARBA" id="ARBA00022989"/>
    </source>
</evidence>
<dbReference type="SUPFAM" id="SSF53448">
    <property type="entry name" value="Nucleotide-diphospho-sugar transferases"/>
    <property type="match status" value="1"/>
</dbReference>
<dbReference type="GO" id="GO:0016740">
    <property type="term" value="F:transferase activity"/>
    <property type="evidence" value="ECO:0007669"/>
    <property type="project" value="UniProtKB-KW"/>
</dbReference>
<evidence type="ECO:0000256" key="5">
    <source>
        <dbReference type="SAM" id="Phobius"/>
    </source>
</evidence>
<dbReference type="PATRIC" id="fig|1291052.5.peg.641"/>
<name>A0A0R1ZSC5_9LACO</name>
<evidence type="ECO:0000259" key="7">
    <source>
        <dbReference type="Pfam" id="PF04138"/>
    </source>
</evidence>
<comment type="caution">
    <text evidence="8">The sequence shown here is derived from an EMBL/GenBank/DDBJ whole genome shotgun (WGS) entry which is preliminary data.</text>
</comment>
<dbReference type="Pfam" id="PF04138">
    <property type="entry name" value="GtrA_DPMS_TM"/>
    <property type="match status" value="1"/>
</dbReference>
<feature type="transmembrane region" description="Helical" evidence="5">
    <location>
        <begin position="230"/>
        <end position="252"/>
    </location>
</feature>
<dbReference type="Proteomes" id="UP000051679">
    <property type="component" value="Unassembled WGS sequence"/>
</dbReference>
<protein>
    <submittedName>
        <fullName evidence="8">Glycosyltransferase</fullName>
    </submittedName>
</protein>
<feature type="transmembrane region" description="Helical" evidence="5">
    <location>
        <begin position="293"/>
        <end position="316"/>
    </location>
</feature>
<dbReference type="InterPro" id="IPR001173">
    <property type="entry name" value="Glyco_trans_2-like"/>
</dbReference>
<keyword evidence="3 5" id="KW-1133">Transmembrane helix</keyword>
<dbReference type="OrthoDB" id="9810303at2"/>
<evidence type="ECO:0000256" key="4">
    <source>
        <dbReference type="ARBA" id="ARBA00023136"/>
    </source>
</evidence>
<evidence type="ECO:0000313" key="9">
    <source>
        <dbReference type="Proteomes" id="UP000051679"/>
    </source>
</evidence>
<keyword evidence="2 5" id="KW-0812">Transmembrane</keyword>
<dbReference type="AlphaFoldDB" id="A0A0R1ZSC5"/>
<evidence type="ECO:0000256" key="2">
    <source>
        <dbReference type="ARBA" id="ARBA00022692"/>
    </source>
</evidence>
<sequence length="360" mass="39783">MRKVSEQIGILIPALDPDQRLIDLLQQLIATGEFSQRIVVVDDGSQSQTIFNVIGRTMQRDVTVLHHARNEGKGAALKTGFSYFIRQQQDLVGIATLDADGQHTVSDLQNCVHQFELHPQDMVLGCRAFAKDIPLRSRFGNTLTNALVRALTHLPITDTQTGLRVIPISYAQASLAFADQRYAFEFDMLLQAKAHHVGIVQQPIQTIYLDNNAGSHFRVLRDSLAIYARFFKFAFSGFISFLIDIGIFALLIHTFSSASLASVMTATVSARLVSAIANYLINHHLVFAGKGEAALIKYVALMVVQMLLSATCTHLIGAAATAIGHQTLVLTGIKMVVDFLLFIVSYQIQKRWVFNQRGAD</sequence>
<dbReference type="Gene3D" id="3.90.550.10">
    <property type="entry name" value="Spore Coat Polysaccharide Biosynthesis Protein SpsA, Chain A"/>
    <property type="match status" value="1"/>
</dbReference>
<organism evidence="8 9">
    <name type="scientific">Lacticaseibacillus sharpeae JCM 1186 = DSM 20505</name>
    <dbReference type="NCBI Taxonomy" id="1291052"/>
    <lineage>
        <taxon>Bacteria</taxon>
        <taxon>Bacillati</taxon>
        <taxon>Bacillota</taxon>
        <taxon>Bacilli</taxon>
        <taxon>Lactobacillales</taxon>
        <taxon>Lactobacillaceae</taxon>
        <taxon>Lacticaseibacillus</taxon>
    </lineage>
</organism>
<feature type="transmembrane region" description="Helical" evidence="5">
    <location>
        <begin position="328"/>
        <end position="348"/>
    </location>
</feature>
<keyword evidence="8" id="KW-0808">Transferase</keyword>
<dbReference type="RefSeq" id="WP_054677722.1">
    <property type="nucleotide sequence ID" value="NZ_AYYO01000009.1"/>
</dbReference>
<dbReference type="PANTHER" id="PTHR10859:SF114">
    <property type="entry name" value="DOLICHOL-PHOSPHATE MANNOSYLTRANSFERASE"/>
    <property type="match status" value="1"/>
</dbReference>
<dbReference type="GO" id="GO:0000271">
    <property type="term" value="P:polysaccharide biosynthetic process"/>
    <property type="evidence" value="ECO:0007669"/>
    <property type="project" value="InterPro"/>
</dbReference>
<dbReference type="PANTHER" id="PTHR10859">
    <property type="entry name" value="GLYCOSYL TRANSFERASE"/>
    <property type="match status" value="1"/>
</dbReference>
<feature type="domain" description="Glycosyltransferase 2-like" evidence="6">
    <location>
        <begin position="10"/>
        <end position="135"/>
    </location>
</feature>
<feature type="domain" description="GtrA/DPMS transmembrane" evidence="7">
    <location>
        <begin position="232"/>
        <end position="354"/>
    </location>
</feature>
<comment type="subcellular location">
    <subcellularLocation>
        <location evidence="1">Membrane</location>
        <topology evidence="1">Multi-pass membrane protein</topology>
    </subcellularLocation>
</comment>
<dbReference type="GO" id="GO:0006487">
    <property type="term" value="P:protein N-linked glycosylation"/>
    <property type="evidence" value="ECO:0007669"/>
    <property type="project" value="TreeGrafter"/>
</dbReference>
<dbReference type="GO" id="GO:0016020">
    <property type="term" value="C:membrane"/>
    <property type="evidence" value="ECO:0007669"/>
    <property type="project" value="UniProtKB-SubCell"/>
</dbReference>
<evidence type="ECO:0000313" key="8">
    <source>
        <dbReference type="EMBL" id="KRM56100.1"/>
    </source>
</evidence>
<dbReference type="InterPro" id="IPR029044">
    <property type="entry name" value="Nucleotide-diphossugar_trans"/>
</dbReference>